<evidence type="ECO:0000313" key="6">
    <source>
        <dbReference type="Proteomes" id="UP000785613"/>
    </source>
</evidence>
<feature type="transmembrane region" description="Helical" evidence="3">
    <location>
        <begin position="120"/>
        <end position="139"/>
    </location>
</feature>
<keyword evidence="3" id="KW-0812">Transmembrane</keyword>
<proteinExistence type="predicted"/>
<comment type="caution">
    <text evidence="5">The sequence shown here is derived from an EMBL/GenBank/DDBJ whole genome shotgun (WGS) entry which is preliminary data.</text>
</comment>
<feature type="domain" description="GGDEF" evidence="4">
    <location>
        <begin position="250"/>
        <end position="382"/>
    </location>
</feature>
<keyword evidence="3" id="KW-0472">Membrane</keyword>
<gene>
    <name evidence="5" type="ORF">F0185_11405</name>
</gene>
<dbReference type="InterPro" id="IPR000160">
    <property type="entry name" value="GGDEF_dom"/>
</dbReference>
<keyword evidence="6" id="KW-1185">Reference proteome</keyword>
<evidence type="ECO:0000256" key="2">
    <source>
        <dbReference type="ARBA" id="ARBA00034247"/>
    </source>
</evidence>
<dbReference type="InterPro" id="IPR043128">
    <property type="entry name" value="Rev_trsase/Diguanyl_cyclase"/>
</dbReference>
<dbReference type="PROSITE" id="PS50887">
    <property type="entry name" value="GGDEF"/>
    <property type="match status" value="1"/>
</dbReference>
<evidence type="ECO:0000313" key="5">
    <source>
        <dbReference type="EMBL" id="NHZ34192.1"/>
    </source>
</evidence>
<dbReference type="CDD" id="cd01949">
    <property type="entry name" value="GGDEF"/>
    <property type="match status" value="1"/>
</dbReference>
<dbReference type="SMART" id="SM00267">
    <property type="entry name" value="GGDEF"/>
    <property type="match status" value="1"/>
</dbReference>
<name>A0ABX0LQL8_9BURK</name>
<feature type="transmembrane region" description="Helical" evidence="3">
    <location>
        <begin position="183"/>
        <end position="207"/>
    </location>
</feature>
<dbReference type="EC" id="2.7.7.65" evidence="1"/>
<dbReference type="EMBL" id="VUYU01000006">
    <property type="protein sequence ID" value="NHZ34192.1"/>
    <property type="molecule type" value="Genomic_DNA"/>
</dbReference>
<dbReference type="RefSeq" id="WP_167224472.1">
    <property type="nucleotide sequence ID" value="NZ_VUYU01000006.1"/>
</dbReference>
<dbReference type="PANTHER" id="PTHR45138:SF9">
    <property type="entry name" value="DIGUANYLATE CYCLASE DGCM-RELATED"/>
    <property type="match status" value="1"/>
</dbReference>
<feature type="transmembrane region" description="Helical" evidence="3">
    <location>
        <begin position="6"/>
        <end position="24"/>
    </location>
</feature>
<feature type="transmembrane region" description="Helical" evidence="3">
    <location>
        <begin position="95"/>
        <end position="114"/>
    </location>
</feature>
<evidence type="ECO:0000256" key="1">
    <source>
        <dbReference type="ARBA" id="ARBA00012528"/>
    </source>
</evidence>
<dbReference type="NCBIfam" id="TIGR00254">
    <property type="entry name" value="GGDEF"/>
    <property type="match status" value="1"/>
</dbReference>
<dbReference type="SUPFAM" id="SSF55073">
    <property type="entry name" value="Nucleotide cyclase"/>
    <property type="match status" value="1"/>
</dbReference>
<evidence type="ECO:0000259" key="4">
    <source>
        <dbReference type="PROSITE" id="PS50887"/>
    </source>
</evidence>
<sequence>MDITTMLFALALGNLSLAAALFFYEYERGKSLSWSTWAIAKQCQAVAWLLLYFNGSGVVPDAVSIPVGYGVLFVGVGLEAGALWESAGRLAWRRIAYPVMGLSVALFLACYAIDEAGMRVVAGALILGVLYLAGAAALARGWRGGSMLHRFLIISITLLALLVAARGILVLTMPEGWGWLSKGLLQVLASAALYLLMLLNGFGYLLLAREHQRVELDRLALVDPLTDLPNRRSFFAALAPWMALARRPGQPSSLVMLDFDQFKRVNDSYGHPAGDTVLRCVAEVCKRQLRDSDQLGRLVGVEFALLLPRTGIDEAMLVAERIRAAVEASPVKTERAMISMTASFGVTVIRPDDSTVSLFKRADEALRAAKEGGRNKVVAAPAAAAPPV</sequence>
<dbReference type="Pfam" id="PF00990">
    <property type="entry name" value="GGDEF"/>
    <property type="match status" value="1"/>
</dbReference>
<feature type="transmembrane region" description="Helical" evidence="3">
    <location>
        <begin position="65"/>
        <end position="83"/>
    </location>
</feature>
<organism evidence="5 6">
    <name type="scientific">Massilia rubra</name>
    <dbReference type="NCBI Taxonomy" id="2607910"/>
    <lineage>
        <taxon>Bacteria</taxon>
        <taxon>Pseudomonadati</taxon>
        <taxon>Pseudomonadota</taxon>
        <taxon>Betaproteobacteria</taxon>
        <taxon>Burkholderiales</taxon>
        <taxon>Oxalobacteraceae</taxon>
        <taxon>Telluria group</taxon>
        <taxon>Massilia</taxon>
    </lineage>
</organism>
<dbReference type="Proteomes" id="UP000785613">
    <property type="component" value="Unassembled WGS sequence"/>
</dbReference>
<reference evidence="5 6" key="1">
    <citation type="submission" date="2019-09" db="EMBL/GenBank/DDBJ databases">
        <title>Taxonomy of Antarctic Massilia spp.: description of Massilia rubra sp. nov., Massilia aquatica sp. nov., Massilia mucilaginosa sp. nov., Massilia frigida sp. nov. isolated from streams, lakes and regoliths.</title>
        <authorList>
            <person name="Holochova P."/>
            <person name="Sedlacek I."/>
            <person name="Kralova S."/>
            <person name="Maslanova I."/>
            <person name="Busse H.-J."/>
            <person name="Stankova E."/>
            <person name="Vrbovska V."/>
            <person name="Kovarovic V."/>
            <person name="Bartak M."/>
            <person name="Svec P."/>
            <person name="Pantucek R."/>
        </authorList>
    </citation>
    <scope>NUCLEOTIDE SEQUENCE [LARGE SCALE GENOMIC DNA]</scope>
    <source>
        <strain evidence="5 6">CCM 8692</strain>
    </source>
</reference>
<keyword evidence="3" id="KW-1133">Transmembrane helix</keyword>
<comment type="catalytic activity">
    <reaction evidence="2">
        <text>2 GTP = 3',3'-c-di-GMP + 2 diphosphate</text>
        <dbReference type="Rhea" id="RHEA:24898"/>
        <dbReference type="ChEBI" id="CHEBI:33019"/>
        <dbReference type="ChEBI" id="CHEBI:37565"/>
        <dbReference type="ChEBI" id="CHEBI:58805"/>
        <dbReference type="EC" id="2.7.7.65"/>
    </reaction>
</comment>
<evidence type="ECO:0000256" key="3">
    <source>
        <dbReference type="SAM" id="Phobius"/>
    </source>
</evidence>
<dbReference type="InterPro" id="IPR029787">
    <property type="entry name" value="Nucleotide_cyclase"/>
</dbReference>
<accession>A0ABX0LQL8</accession>
<dbReference type="PANTHER" id="PTHR45138">
    <property type="entry name" value="REGULATORY COMPONENTS OF SENSORY TRANSDUCTION SYSTEM"/>
    <property type="match status" value="1"/>
</dbReference>
<protein>
    <recommendedName>
        <fullName evidence="1">diguanylate cyclase</fullName>
        <ecNumber evidence="1">2.7.7.65</ecNumber>
    </recommendedName>
</protein>
<dbReference type="InterPro" id="IPR050469">
    <property type="entry name" value="Diguanylate_Cyclase"/>
</dbReference>
<dbReference type="Gene3D" id="3.30.70.270">
    <property type="match status" value="1"/>
</dbReference>
<feature type="transmembrane region" description="Helical" evidence="3">
    <location>
        <begin position="151"/>
        <end position="171"/>
    </location>
</feature>